<organism evidence="2 3">
    <name type="scientific">Carex littledalei</name>
    <dbReference type="NCBI Taxonomy" id="544730"/>
    <lineage>
        <taxon>Eukaryota</taxon>
        <taxon>Viridiplantae</taxon>
        <taxon>Streptophyta</taxon>
        <taxon>Embryophyta</taxon>
        <taxon>Tracheophyta</taxon>
        <taxon>Spermatophyta</taxon>
        <taxon>Magnoliopsida</taxon>
        <taxon>Liliopsida</taxon>
        <taxon>Poales</taxon>
        <taxon>Cyperaceae</taxon>
        <taxon>Cyperoideae</taxon>
        <taxon>Cariceae</taxon>
        <taxon>Carex</taxon>
        <taxon>Carex subgen. Euthyceras</taxon>
    </lineage>
</organism>
<dbReference type="PANTHER" id="PTHR36901:SF1">
    <property type="entry name" value="F-BOX DOMAIN CONTAINING PROTEIN, EXPRESSED"/>
    <property type="match status" value="1"/>
</dbReference>
<dbReference type="AlphaFoldDB" id="A0A833RLC8"/>
<name>A0A833RLC8_9POAL</name>
<dbReference type="InterPro" id="IPR001810">
    <property type="entry name" value="F-box_dom"/>
</dbReference>
<dbReference type="Pfam" id="PF00646">
    <property type="entry name" value="F-box"/>
    <property type="match status" value="1"/>
</dbReference>
<proteinExistence type="predicted"/>
<dbReference type="OrthoDB" id="599984at2759"/>
<comment type="caution">
    <text evidence="2">The sequence shown here is derived from an EMBL/GenBank/DDBJ whole genome shotgun (WGS) entry which is preliminary data.</text>
</comment>
<protein>
    <submittedName>
        <fullName evidence="2">F-box protein</fullName>
    </submittedName>
</protein>
<gene>
    <name evidence="2" type="ORF">FCM35_KLT19325</name>
</gene>
<evidence type="ECO:0000313" key="2">
    <source>
        <dbReference type="EMBL" id="KAF3336739.1"/>
    </source>
</evidence>
<dbReference type="EMBL" id="SWLB01000007">
    <property type="protein sequence ID" value="KAF3336739.1"/>
    <property type="molecule type" value="Genomic_DNA"/>
</dbReference>
<evidence type="ECO:0000313" key="3">
    <source>
        <dbReference type="Proteomes" id="UP000623129"/>
    </source>
</evidence>
<sequence>MCDERDWSGLPIELINLISKKLPKRSDFVKFRAVCKTWCSYTPLSDYPPQFPWLIEHIPGTHLVNGLRFYSSFSSETGTIFRKEFNHGTNCMRPGPSHGTLILNDRSISTHSYVLFNPLTNEEIRLPFLHFSGHPYLVWTGTNSIHNQDVIVIEQQYFPTKNDSLAFYDRDNN</sequence>
<keyword evidence="3" id="KW-1185">Reference proteome</keyword>
<dbReference type="PANTHER" id="PTHR36901">
    <property type="entry name" value="F-BOX DOMAIN CONTAINING PROTEIN, EXPRESSED-RELATED"/>
    <property type="match status" value="1"/>
</dbReference>
<dbReference type="Proteomes" id="UP000623129">
    <property type="component" value="Unassembled WGS sequence"/>
</dbReference>
<evidence type="ECO:0000259" key="1">
    <source>
        <dbReference type="Pfam" id="PF00646"/>
    </source>
</evidence>
<accession>A0A833RLC8</accession>
<feature type="domain" description="F-box" evidence="1">
    <location>
        <begin position="7"/>
        <end position="40"/>
    </location>
</feature>
<reference evidence="2" key="1">
    <citation type="submission" date="2020-01" db="EMBL/GenBank/DDBJ databases">
        <title>Genome sequence of Kobresia littledalei, the first chromosome-level genome in the family Cyperaceae.</title>
        <authorList>
            <person name="Qu G."/>
        </authorList>
    </citation>
    <scope>NUCLEOTIDE SEQUENCE</scope>
    <source>
        <strain evidence="2">C.B.Clarke</strain>
        <tissue evidence="2">Leaf</tissue>
    </source>
</reference>